<dbReference type="PIRSF" id="PIRSF000535">
    <property type="entry name" value="1PFK/6PFK/LacC"/>
    <property type="match status" value="1"/>
</dbReference>
<evidence type="ECO:0000313" key="9">
    <source>
        <dbReference type="Proteomes" id="UP000036458"/>
    </source>
</evidence>
<dbReference type="PATRIC" id="fig|1379910.4.peg.4075"/>
<evidence type="ECO:0000256" key="6">
    <source>
        <dbReference type="PIRNR" id="PIRNR000535"/>
    </source>
</evidence>
<dbReference type="AlphaFoldDB" id="A0A0H4VMT2"/>
<protein>
    <submittedName>
        <fullName evidence="8">Phosphofructokinase</fullName>
    </submittedName>
</protein>
<reference evidence="8 9" key="1">
    <citation type="submission" date="2015-01" db="EMBL/GenBank/DDBJ databases">
        <title>Rufibacter sp./DG31D/ whole genome sequencing.</title>
        <authorList>
            <person name="Kim M.K."/>
            <person name="Srinivasan S."/>
            <person name="Lee J.-J."/>
        </authorList>
    </citation>
    <scope>NUCLEOTIDE SEQUENCE [LARGE SCALE GENOMIC DNA]</scope>
    <source>
        <strain evidence="8 9">DG31D</strain>
    </source>
</reference>
<dbReference type="InterPro" id="IPR017583">
    <property type="entry name" value="Tagatose/fructose_Pkinase"/>
</dbReference>
<sequence length="309" mass="33325">MKIITITINPALDKSTRIQKLAPEKKLRCEEPTYEPGGGGINVSRAIKKLGGESCAWYLSGGPAGERIGQLLKAEGVSYREFKCQNWTRENLMVFEVATGEQYRFGMPGPALAEPEWRQVLRALEELEETPEFVVASGSISPGMPGDFYAQIAALAVKKGFKLVVDTSGEALLKAAGAGIYMLKPNLNELAALAGKETINAKEQEELARQVIKEGKSEVLVVSLGPRGAMLATENGFEYVTPPTVKMESAVGAGDSMVGGMVLKLTEGWPLSDVIKYGVATGTATTMTPGSELCRKADVEEIYHWLKSH</sequence>
<proteinExistence type="inferred from homology"/>
<dbReference type="Proteomes" id="UP000036458">
    <property type="component" value="Chromosome"/>
</dbReference>
<keyword evidence="5" id="KW-0067">ATP-binding</keyword>
<dbReference type="SUPFAM" id="SSF53613">
    <property type="entry name" value="Ribokinase-like"/>
    <property type="match status" value="1"/>
</dbReference>
<evidence type="ECO:0000256" key="4">
    <source>
        <dbReference type="ARBA" id="ARBA00022777"/>
    </source>
</evidence>
<dbReference type="InterPro" id="IPR029056">
    <property type="entry name" value="Ribokinase-like"/>
</dbReference>
<dbReference type="STRING" id="1379910.TH63_18700"/>
<dbReference type="GO" id="GO:0005524">
    <property type="term" value="F:ATP binding"/>
    <property type="evidence" value="ECO:0007669"/>
    <property type="project" value="UniProtKB-KW"/>
</dbReference>
<organism evidence="8 9">
    <name type="scientific">Rufibacter radiotolerans</name>
    <dbReference type="NCBI Taxonomy" id="1379910"/>
    <lineage>
        <taxon>Bacteria</taxon>
        <taxon>Pseudomonadati</taxon>
        <taxon>Bacteroidota</taxon>
        <taxon>Cytophagia</taxon>
        <taxon>Cytophagales</taxon>
        <taxon>Hymenobacteraceae</taxon>
        <taxon>Rufibacter</taxon>
    </lineage>
</organism>
<gene>
    <name evidence="8" type="ORF">TH63_18700</name>
</gene>
<dbReference type="NCBIfam" id="TIGR03168">
    <property type="entry name" value="1-PFK"/>
    <property type="match status" value="1"/>
</dbReference>
<dbReference type="FunFam" id="3.40.1190.20:FF:000001">
    <property type="entry name" value="Phosphofructokinase"/>
    <property type="match status" value="1"/>
</dbReference>
<evidence type="ECO:0000313" key="8">
    <source>
        <dbReference type="EMBL" id="AKQ47210.1"/>
    </source>
</evidence>
<dbReference type="PROSITE" id="PS00583">
    <property type="entry name" value="PFKB_KINASES_1"/>
    <property type="match status" value="1"/>
</dbReference>
<keyword evidence="2 6" id="KW-0808">Transferase</keyword>
<dbReference type="GO" id="GO:0005829">
    <property type="term" value="C:cytosol"/>
    <property type="evidence" value="ECO:0007669"/>
    <property type="project" value="TreeGrafter"/>
</dbReference>
<evidence type="ECO:0000256" key="3">
    <source>
        <dbReference type="ARBA" id="ARBA00022741"/>
    </source>
</evidence>
<dbReference type="CDD" id="cd01164">
    <property type="entry name" value="FruK_PfkB_like"/>
    <property type="match status" value="1"/>
</dbReference>
<feature type="domain" description="Carbohydrate kinase PfkB" evidence="7">
    <location>
        <begin position="16"/>
        <end position="294"/>
    </location>
</feature>
<keyword evidence="3" id="KW-0547">Nucleotide-binding</keyword>
<dbReference type="InterPro" id="IPR002173">
    <property type="entry name" value="Carboh/pur_kinase_PfkB_CS"/>
</dbReference>
<evidence type="ECO:0000256" key="5">
    <source>
        <dbReference type="ARBA" id="ARBA00022840"/>
    </source>
</evidence>
<dbReference type="EMBL" id="CP010777">
    <property type="protein sequence ID" value="AKQ47210.1"/>
    <property type="molecule type" value="Genomic_DNA"/>
</dbReference>
<comment type="similarity">
    <text evidence="1">Belongs to the carbohydrate kinase PfkB family.</text>
</comment>
<dbReference type="KEGG" id="ruf:TH63_18700"/>
<evidence type="ECO:0000259" key="7">
    <source>
        <dbReference type="Pfam" id="PF00294"/>
    </source>
</evidence>
<dbReference type="Gene3D" id="3.40.1190.20">
    <property type="match status" value="1"/>
</dbReference>
<keyword evidence="4 8" id="KW-0418">Kinase</keyword>
<accession>A0A0H4VMT2</accession>
<dbReference type="PANTHER" id="PTHR46566">
    <property type="entry name" value="1-PHOSPHOFRUCTOKINASE-RELATED"/>
    <property type="match status" value="1"/>
</dbReference>
<dbReference type="OrthoDB" id="9801219at2"/>
<dbReference type="InterPro" id="IPR011611">
    <property type="entry name" value="PfkB_dom"/>
</dbReference>
<keyword evidence="9" id="KW-1185">Reference proteome</keyword>
<dbReference type="GO" id="GO:0003872">
    <property type="term" value="F:6-phosphofructokinase activity"/>
    <property type="evidence" value="ECO:0007669"/>
    <property type="project" value="TreeGrafter"/>
</dbReference>
<dbReference type="Pfam" id="PF00294">
    <property type="entry name" value="PfkB"/>
    <property type="match status" value="1"/>
</dbReference>
<name>A0A0H4VMT2_9BACT</name>
<evidence type="ECO:0000256" key="1">
    <source>
        <dbReference type="ARBA" id="ARBA00010688"/>
    </source>
</evidence>
<evidence type="ECO:0000256" key="2">
    <source>
        <dbReference type="ARBA" id="ARBA00022679"/>
    </source>
</evidence>
<dbReference type="PANTHER" id="PTHR46566:SF2">
    <property type="entry name" value="ATP-DEPENDENT 6-PHOSPHOFRUCTOKINASE ISOZYME 2"/>
    <property type="match status" value="1"/>
</dbReference>
<dbReference type="RefSeq" id="WP_048922295.1">
    <property type="nucleotide sequence ID" value="NZ_CP010777.1"/>
</dbReference>